<evidence type="ECO:0000259" key="1">
    <source>
        <dbReference type="SMART" id="SM00978"/>
    </source>
</evidence>
<comment type="caution">
    <text evidence="2">The sequence shown here is derived from an EMBL/GenBank/DDBJ whole genome shotgun (WGS) entry which is preliminary data.</text>
</comment>
<keyword evidence="3" id="KW-1185">Reference proteome</keyword>
<dbReference type="EMBL" id="BJMV01000001">
    <property type="protein sequence ID" value="GEB84232.1"/>
    <property type="molecule type" value="Genomic_DNA"/>
</dbReference>
<accession>A0A4Y3TR14</accession>
<dbReference type="Gene3D" id="3.10.450.240">
    <property type="match status" value="1"/>
</dbReference>
<dbReference type="InterPro" id="IPR007379">
    <property type="entry name" value="Tim44-like_dom"/>
</dbReference>
<organism evidence="2 3">
    <name type="scientific">Acetobacter peroxydans</name>
    <dbReference type="NCBI Taxonomy" id="104098"/>
    <lineage>
        <taxon>Bacteria</taxon>
        <taxon>Pseudomonadati</taxon>
        <taxon>Pseudomonadota</taxon>
        <taxon>Alphaproteobacteria</taxon>
        <taxon>Acetobacterales</taxon>
        <taxon>Acetobacteraceae</taxon>
        <taxon>Acetobacter</taxon>
    </lineage>
</organism>
<dbReference type="AlphaFoldDB" id="A0A4Y3TR14"/>
<dbReference type="SUPFAM" id="SSF54427">
    <property type="entry name" value="NTF2-like"/>
    <property type="match status" value="1"/>
</dbReference>
<protein>
    <recommendedName>
        <fullName evidence="1">Tim44-like domain-containing protein</fullName>
    </recommendedName>
</protein>
<dbReference type="SMART" id="SM00978">
    <property type="entry name" value="Tim44"/>
    <property type="match status" value="1"/>
</dbReference>
<reference evidence="2 3" key="1">
    <citation type="submission" date="2019-06" db="EMBL/GenBank/DDBJ databases">
        <title>Whole genome shotgun sequence of Acetobacter peroxydans NBRC 13755.</title>
        <authorList>
            <person name="Hosoyama A."/>
            <person name="Uohara A."/>
            <person name="Ohji S."/>
            <person name="Ichikawa N."/>
        </authorList>
    </citation>
    <scope>NUCLEOTIDE SEQUENCE [LARGE SCALE GENOMIC DNA]</scope>
    <source>
        <strain evidence="2 3">NBRC 13755</strain>
    </source>
</reference>
<proteinExistence type="predicted"/>
<gene>
    <name evidence="2" type="ORF">APE01nite_00290</name>
</gene>
<sequence>MMVDTRQMFFTSGHFPVDLVILALVAAFLVLRLRSVLGKKVGLQAPPLPIVPRPDMLARVVDAPVEAAEPVTVAYDIPAPGTRVGQLLQALSQQDASFAPQPFLANVRAVFPQVVMAYAEGNRSVLQTYLVPAVYEIFDGAITARDEAGEKQRTEIKALRSLAIEDVRLNTQNGVSTAAIDVRIVSDQISLVLDREDQPVTGTDAVTEFSDLWTFERVMGGSGDGWRLAAARSA</sequence>
<evidence type="ECO:0000313" key="2">
    <source>
        <dbReference type="EMBL" id="GEB84232.1"/>
    </source>
</evidence>
<dbReference type="NCBIfam" id="NF033779">
    <property type="entry name" value="Tim44_TimA_adap"/>
    <property type="match status" value="1"/>
</dbReference>
<evidence type="ECO:0000313" key="3">
    <source>
        <dbReference type="Proteomes" id="UP000317730"/>
    </source>
</evidence>
<name>A0A4Y3TR14_9PROT</name>
<feature type="domain" description="Tim44-like" evidence="1">
    <location>
        <begin position="84"/>
        <end position="233"/>
    </location>
</feature>
<dbReference type="Pfam" id="PF04280">
    <property type="entry name" value="Tim44"/>
    <property type="match status" value="1"/>
</dbReference>
<dbReference type="Proteomes" id="UP000317730">
    <property type="component" value="Unassembled WGS sequence"/>
</dbReference>
<dbReference type="InterPro" id="IPR032710">
    <property type="entry name" value="NTF2-like_dom_sf"/>
</dbReference>